<evidence type="ECO:0000313" key="1">
    <source>
        <dbReference type="EMBL" id="GHB34442.1"/>
    </source>
</evidence>
<reference evidence="1" key="1">
    <citation type="journal article" date="2014" name="Int. J. Syst. Evol. Microbiol.">
        <title>Complete genome sequence of Corynebacterium casei LMG S-19264T (=DSM 44701T), isolated from a smear-ripened cheese.</title>
        <authorList>
            <consortium name="US DOE Joint Genome Institute (JGI-PGF)"/>
            <person name="Walter F."/>
            <person name="Albersmeier A."/>
            <person name="Kalinowski J."/>
            <person name="Ruckert C."/>
        </authorList>
    </citation>
    <scope>NUCLEOTIDE SEQUENCE</scope>
    <source>
        <strain evidence="1">KCTC 23224</strain>
    </source>
</reference>
<dbReference type="AlphaFoldDB" id="A0A8J3G4X9"/>
<name>A0A8J3G4X9_9BACT</name>
<dbReference type="Proteomes" id="UP000642809">
    <property type="component" value="Unassembled WGS sequence"/>
</dbReference>
<keyword evidence="2" id="KW-1185">Reference proteome</keyword>
<reference evidence="1" key="2">
    <citation type="submission" date="2020-09" db="EMBL/GenBank/DDBJ databases">
        <authorList>
            <person name="Sun Q."/>
            <person name="Kim S."/>
        </authorList>
    </citation>
    <scope>NUCLEOTIDE SEQUENCE</scope>
    <source>
        <strain evidence="1">KCTC 23224</strain>
    </source>
</reference>
<gene>
    <name evidence="1" type="ORF">GCM10008106_14730</name>
</gene>
<accession>A0A8J3G4X9</accession>
<protein>
    <submittedName>
        <fullName evidence="1">Uncharacterized protein</fullName>
    </submittedName>
</protein>
<organism evidence="1 2">
    <name type="scientific">Mongoliitalea lutea</name>
    <dbReference type="NCBI Taxonomy" id="849756"/>
    <lineage>
        <taxon>Bacteria</taxon>
        <taxon>Pseudomonadati</taxon>
        <taxon>Bacteroidota</taxon>
        <taxon>Cytophagia</taxon>
        <taxon>Cytophagales</taxon>
        <taxon>Cyclobacteriaceae</taxon>
        <taxon>Mongoliitalea</taxon>
    </lineage>
</organism>
<comment type="caution">
    <text evidence="1">The sequence shown here is derived from an EMBL/GenBank/DDBJ whole genome shotgun (WGS) entry which is preliminary data.</text>
</comment>
<dbReference type="EMBL" id="BMYF01000007">
    <property type="protein sequence ID" value="GHB34442.1"/>
    <property type="molecule type" value="Genomic_DNA"/>
</dbReference>
<proteinExistence type="predicted"/>
<sequence>MGFLVIFTKKIMMNHRIFIVLLLFSIFSQVNAQSALKLELYTGPQLGYQQLVNDSRPSIEFQPKLANHLGLGILYSIRSDWQLAIQSEFTGIAYGYTFYPNFPSVDDSRRFTARGGQLWNHRLGLRKSWEKGDHALYMQPMLGITKGRFIDYSEYDTLASFNFLTTRTSISLNKGLELGMKFYTKNKNYFLVGLRHQQGFNDLYPTDFNWFNNAPVSTIQRRGSYSGLVLGYGIDFKGKTKEEKELWKSGKEERKINKRNLAWSNGSYIMISGLLRFRPKYEREQNLEFSHISGGNEFLVGYTKGSWSLESGYNRWRAYTNVILLEGVNNHTPTDYRMDVIPLRLRYHLDLGTRQRLRVGASTAAMVILGSEGPYWSSFAFARRGEEVIYDLASVPIEQQVLGKVFFNAGVFAEVPVFNSSMFTFNFSRNFGSPEVGRVLLEGEFSKGNFSETFAGTLNGWVMEIGYKLPLNIVFKK</sequence>
<evidence type="ECO:0000313" key="2">
    <source>
        <dbReference type="Proteomes" id="UP000642809"/>
    </source>
</evidence>